<organism evidence="1 2">
    <name type="scientific">Pseudomonas taetrolens</name>
    <dbReference type="NCBI Taxonomy" id="47884"/>
    <lineage>
        <taxon>Bacteria</taxon>
        <taxon>Pseudomonadati</taxon>
        <taxon>Pseudomonadota</taxon>
        <taxon>Gammaproteobacteria</taxon>
        <taxon>Pseudomonadales</taxon>
        <taxon>Pseudomonadaceae</taxon>
        <taxon>Pseudomonas</taxon>
    </lineage>
</organism>
<reference evidence="1 2" key="1">
    <citation type="submission" date="2015-02" db="EMBL/GenBank/DDBJ databases">
        <title>Pseudomonas helleri sp. nov. and Pseudomonas weihenstephanensis sp. nov., isolated from raw cows milk.</title>
        <authorList>
            <person name="von Neubeck M."/>
            <person name="Huptas C."/>
            <person name="Wenning M."/>
            <person name="Scherer S."/>
        </authorList>
    </citation>
    <scope>NUCLEOTIDE SEQUENCE [LARGE SCALE GENOMIC DNA]</scope>
    <source>
        <strain evidence="1 2">DSM 21104</strain>
    </source>
</reference>
<dbReference type="Proteomes" id="UP000036395">
    <property type="component" value="Unassembled WGS sequence"/>
</dbReference>
<dbReference type="STRING" id="47884.SAMN04490203_3996"/>
<comment type="caution">
    <text evidence="1">The sequence shown here is derived from an EMBL/GenBank/DDBJ whole genome shotgun (WGS) entry which is preliminary data.</text>
</comment>
<protein>
    <submittedName>
        <fullName evidence="1">Uncharacterized protein</fullName>
    </submittedName>
</protein>
<evidence type="ECO:0000313" key="1">
    <source>
        <dbReference type="EMBL" id="KMM82806.1"/>
    </source>
</evidence>
<evidence type="ECO:0000313" key="2">
    <source>
        <dbReference type="Proteomes" id="UP000036395"/>
    </source>
</evidence>
<accession>A0A0J6GDI9</accession>
<name>A0A0J6GDI9_PSETA</name>
<dbReference type="PATRIC" id="fig|47884.3.peg.94"/>
<gene>
    <name evidence="1" type="ORF">TU78_20870</name>
</gene>
<proteinExistence type="predicted"/>
<dbReference type="AlphaFoldDB" id="A0A0J6GDI9"/>
<sequence>MEALDNYVAHLEVITSLLSVYDNDITELAAAAMKSATKRKGGILSGMDRKEEISVRDAAIVQHARDLRNKGLPRRNVTTQVHRWLENQVALPSQQRPNWLPPEVEKALTRRQVDAILDRYEVV</sequence>
<dbReference type="EMBL" id="JYLA01000010">
    <property type="protein sequence ID" value="KMM82806.1"/>
    <property type="molecule type" value="Genomic_DNA"/>
</dbReference>